<evidence type="ECO:0000313" key="4">
    <source>
        <dbReference type="Proteomes" id="UP000008827"/>
    </source>
</evidence>
<dbReference type="Gramene" id="KRH52047">
    <property type="protein sequence ID" value="KRH52047"/>
    <property type="gene ID" value="GLYMA_06G043500"/>
</dbReference>
<dbReference type="Proteomes" id="UP000008827">
    <property type="component" value="Chromosome 6"/>
</dbReference>
<reference evidence="2" key="3">
    <citation type="submission" date="2018-07" db="EMBL/GenBank/DDBJ databases">
        <title>WGS assembly of Glycine max.</title>
        <authorList>
            <person name="Schmutz J."/>
            <person name="Cannon S."/>
            <person name="Schlueter J."/>
            <person name="Ma J."/>
            <person name="Mitros T."/>
            <person name="Nelson W."/>
            <person name="Hyten D."/>
            <person name="Song Q."/>
            <person name="Thelen J."/>
            <person name="Cheng J."/>
            <person name="Xu D."/>
            <person name="Hellsten U."/>
            <person name="May G."/>
            <person name="Yu Y."/>
            <person name="Sakurai T."/>
            <person name="Umezawa T."/>
            <person name="Bhattacharyya M."/>
            <person name="Sandhu D."/>
            <person name="Valliyodan B."/>
            <person name="Lindquist E."/>
            <person name="Peto M."/>
            <person name="Grant D."/>
            <person name="Shu S."/>
            <person name="Goodstein D."/>
            <person name="Barry K."/>
            <person name="Futrell-Griggs M."/>
            <person name="Abernathy B."/>
            <person name="Du J."/>
            <person name="Tian Z."/>
            <person name="Zhu L."/>
            <person name="Gill N."/>
            <person name="Joshi T."/>
            <person name="Libault M."/>
            <person name="Sethuraman A."/>
            <person name="Zhang X."/>
            <person name="Shinozaki K."/>
            <person name="Nguyen H."/>
            <person name="Wing R."/>
            <person name="Cregan P."/>
            <person name="Specht J."/>
            <person name="Grimwood J."/>
            <person name="Rokhsar D."/>
            <person name="Stacey G."/>
            <person name="Shoemaker R."/>
            <person name="Jackson S."/>
        </authorList>
    </citation>
    <scope>NUCLEOTIDE SEQUENCE</scope>
    <source>
        <tissue evidence="2">Callus</tissue>
    </source>
</reference>
<reference evidence="2 3" key="1">
    <citation type="journal article" date="2010" name="Nature">
        <title>Genome sequence of the palaeopolyploid soybean.</title>
        <authorList>
            <person name="Schmutz J."/>
            <person name="Cannon S.B."/>
            <person name="Schlueter J."/>
            <person name="Ma J."/>
            <person name="Mitros T."/>
            <person name="Nelson W."/>
            <person name="Hyten D.L."/>
            <person name="Song Q."/>
            <person name="Thelen J.J."/>
            <person name="Cheng J."/>
            <person name="Xu D."/>
            <person name="Hellsten U."/>
            <person name="May G.D."/>
            <person name="Yu Y."/>
            <person name="Sakurai T."/>
            <person name="Umezawa T."/>
            <person name="Bhattacharyya M.K."/>
            <person name="Sandhu D."/>
            <person name="Valliyodan B."/>
            <person name="Lindquist E."/>
            <person name="Peto M."/>
            <person name="Grant D."/>
            <person name="Shu S."/>
            <person name="Goodstein D."/>
            <person name="Barry K."/>
            <person name="Futrell-Griggs M."/>
            <person name="Abernathy B."/>
            <person name="Du J."/>
            <person name="Tian Z."/>
            <person name="Zhu L."/>
            <person name="Gill N."/>
            <person name="Joshi T."/>
            <person name="Libault M."/>
            <person name="Sethuraman A."/>
            <person name="Zhang X.-C."/>
            <person name="Shinozaki K."/>
            <person name="Nguyen H.T."/>
            <person name="Wing R.A."/>
            <person name="Cregan P."/>
            <person name="Specht J."/>
            <person name="Grimwood J."/>
            <person name="Rokhsar D."/>
            <person name="Stacey G."/>
            <person name="Shoemaker R.C."/>
            <person name="Jackson S.A."/>
        </authorList>
    </citation>
    <scope>NUCLEOTIDE SEQUENCE [LARGE SCALE GENOMIC DNA]</scope>
    <source>
        <strain evidence="3">cv. Williams 82</strain>
        <tissue evidence="2">Callus</tissue>
    </source>
</reference>
<sequence length="62" mass="7734">MLYMKGEQHETVVLFQILRHWRNFVSKYKRCNQNLLYKQLSRQRTKNRMHLRDGEGQTKMQH</sequence>
<evidence type="ECO:0000256" key="1">
    <source>
        <dbReference type="SAM" id="MobiDB-lite"/>
    </source>
</evidence>
<organism evidence="2">
    <name type="scientific">Glycine max</name>
    <name type="common">Soybean</name>
    <name type="synonym">Glycine hispida</name>
    <dbReference type="NCBI Taxonomy" id="3847"/>
    <lineage>
        <taxon>Eukaryota</taxon>
        <taxon>Viridiplantae</taxon>
        <taxon>Streptophyta</taxon>
        <taxon>Embryophyta</taxon>
        <taxon>Tracheophyta</taxon>
        <taxon>Spermatophyta</taxon>
        <taxon>Magnoliopsida</taxon>
        <taxon>eudicotyledons</taxon>
        <taxon>Gunneridae</taxon>
        <taxon>Pentapetalae</taxon>
        <taxon>rosids</taxon>
        <taxon>fabids</taxon>
        <taxon>Fabales</taxon>
        <taxon>Fabaceae</taxon>
        <taxon>Papilionoideae</taxon>
        <taxon>50 kb inversion clade</taxon>
        <taxon>NPAAA clade</taxon>
        <taxon>indigoferoid/millettioid clade</taxon>
        <taxon>Phaseoleae</taxon>
        <taxon>Glycine</taxon>
        <taxon>Glycine subgen. Soja</taxon>
    </lineage>
</organism>
<evidence type="ECO:0000313" key="2">
    <source>
        <dbReference type="EMBL" id="KRH52047.1"/>
    </source>
</evidence>
<dbReference type="InParanoid" id="A0A0R0JLT7"/>
<dbReference type="AlphaFoldDB" id="A0A0R0JLT7"/>
<reference evidence="3" key="2">
    <citation type="submission" date="2018-02" db="UniProtKB">
        <authorList>
            <consortium name="EnsemblPlants"/>
        </authorList>
    </citation>
    <scope>IDENTIFICATION</scope>
    <source>
        <strain evidence="3">Williams 82</strain>
    </source>
</reference>
<dbReference type="SMR" id="A0A0R0JLT7"/>
<gene>
    <name evidence="2" type="ORF">GLYMA_06G043500</name>
</gene>
<protein>
    <submittedName>
        <fullName evidence="2 3">Uncharacterized protein</fullName>
    </submittedName>
</protein>
<keyword evidence="4" id="KW-1185">Reference proteome</keyword>
<dbReference type="EnsemblPlants" id="KRH52047">
    <property type="protein sequence ID" value="KRH52047"/>
    <property type="gene ID" value="GLYMA_06G043500"/>
</dbReference>
<name>A0A0R0JLT7_SOYBN</name>
<proteinExistence type="predicted"/>
<dbReference type="EMBL" id="CM000839">
    <property type="protein sequence ID" value="KRH52047.1"/>
    <property type="molecule type" value="Genomic_DNA"/>
</dbReference>
<feature type="region of interest" description="Disordered" evidence="1">
    <location>
        <begin position="42"/>
        <end position="62"/>
    </location>
</feature>
<evidence type="ECO:0000313" key="3">
    <source>
        <dbReference type="EnsemblPlants" id="KRH52047"/>
    </source>
</evidence>
<accession>A0A0R0JLT7</accession>